<gene>
    <name evidence="1" type="ORF">FNO190_1617</name>
</gene>
<accession>A0ABM5U7K6</accession>
<dbReference type="Proteomes" id="UP000035930">
    <property type="component" value="Chromosome"/>
</dbReference>
<protein>
    <submittedName>
        <fullName evidence="1">Uncharacterized protein</fullName>
    </submittedName>
</protein>
<evidence type="ECO:0000313" key="2">
    <source>
        <dbReference type="Proteomes" id="UP000035930"/>
    </source>
</evidence>
<evidence type="ECO:0000313" key="1">
    <source>
        <dbReference type="EMBL" id="AKN89222.1"/>
    </source>
</evidence>
<proteinExistence type="predicted"/>
<reference evidence="1" key="1">
    <citation type="submission" date="2017-08" db="EMBL/GenBank/DDBJ databases">
        <title>Complete Genome Sequence of Francisella noatunensis subsp. orientalis strain FNO190.</title>
        <authorList>
            <person name="Pereira F.L."/>
            <person name="Goncalves L.A."/>
            <person name="Guilherme T.C."/>
            <person name="Soares S.C."/>
            <person name="Dorella F.A."/>
            <person name="Carvalho A.F."/>
            <person name="Leibowitz M.P."/>
            <person name="Leal C.A.G."/>
            <person name="Azevedo V.A.C."/>
            <person name="Figueiredo H.C.P."/>
        </authorList>
    </citation>
    <scope>NUCLEOTIDE SEQUENCE</scope>
    <source>
        <strain evidence="1">FNO190</strain>
    </source>
</reference>
<dbReference type="EMBL" id="CP011923">
    <property type="protein sequence ID" value="AKN89222.1"/>
    <property type="molecule type" value="Genomic_DNA"/>
</dbReference>
<organism evidence="1 2">
    <name type="scientific">Francisella orientalis</name>
    <dbReference type="NCBI Taxonomy" id="299583"/>
    <lineage>
        <taxon>Bacteria</taxon>
        <taxon>Pseudomonadati</taxon>
        <taxon>Pseudomonadota</taxon>
        <taxon>Gammaproteobacteria</taxon>
        <taxon>Thiotrichales</taxon>
        <taxon>Francisellaceae</taxon>
        <taxon>Francisella</taxon>
    </lineage>
</organism>
<name>A0ABM5U7K6_9GAMM</name>
<sequence length="31" mass="4062">MLYSFWFNLTKNIIYFIRLNNNQFFVKYFYI</sequence>
<keyword evidence="2" id="KW-1185">Reference proteome</keyword>